<reference evidence="9 10" key="1">
    <citation type="journal article" date="2011" name="J. Exp. Med.">
        <title>A live-attenuated chlamydial vaccine protects against trachoma in nonhuman primates.</title>
        <authorList>
            <person name="Kari L."/>
            <person name="Whitmire W.M."/>
            <person name="Olivares-Zavaleta N."/>
            <person name="Goheen M.M."/>
            <person name="Taylor L.D."/>
            <person name="Carlson J.H."/>
            <person name="Sturdevant G.L."/>
            <person name="Lu C."/>
            <person name="Bakios L.E."/>
            <person name="Randall L.B."/>
            <person name="Parnell M.J."/>
            <person name="Zhong G."/>
            <person name="Caldwell H.D."/>
        </authorList>
    </citation>
    <scope>NUCLEOTIDE SEQUENCE [LARGE SCALE GENOMIC DNA]</scope>
    <source>
        <strain evidence="9 10">A2497</strain>
    </source>
</reference>
<keyword evidence="4" id="KW-0554">One-carbon metabolism</keyword>
<keyword evidence="5" id="KW-0521">NADP</keyword>
<feature type="domain" description="DHFR" evidence="8">
    <location>
        <begin position="9"/>
        <end position="165"/>
    </location>
</feature>
<dbReference type="Proteomes" id="UP000009287">
    <property type="component" value="Chromosome"/>
</dbReference>
<dbReference type="PANTHER" id="PTHR48069">
    <property type="entry name" value="DIHYDROFOLATE REDUCTASE"/>
    <property type="match status" value="1"/>
</dbReference>
<dbReference type="Gene3D" id="3.40.430.10">
    <property type="entry name" value="Dihydrofolate Reductase, subunit A"/>
    <property type="match status" value="1"/>
</dbReference>
<evidence type="ECO:0000256" key="6">
    <source>
        <dbReference type="ARBA" id="ARBA00023002"/>
    </source>
</evidence>
<dbReference type="GO" id="GO:0046655">
    <property type="term" value="P:folic acid metabolic process"/>
    <property type="evidence" value="ECO:0007669"/>
    <property type="project" value="TreeGrafter"/>
</dbReference>
<dbReference type="EC" id="1.5.1.3" evidence="3"/>
<dbReference type="InterPro" id="IPR024072">
    <property type="entry name" value="DHFR-like_dom_sf"/>
</dbReference>
<gene>
    <name evidence="9" type="ordered locus">CTO_0665</name>
</gene>
<evidence type="ECO:0000256" key="3">
    <source>
        <dbReference type="ARBA" id="ARBA00012856"/>
    </source>
</evidence>
<dbReference type="SUPFAM" id="SSF53597">
    <property type="entry name" value="Dihydrofolate reductase-like"/>
    <property type="match status" value="1"/>
</dbReference>
<dbReference type="GO" id="GO:0004146">
    <property type="term" value="F:dihydrofolate reductase activity"/>
    <property type="evidence" value="ECO:0007669"/>
    <property type="project" value="UniProtKB-EC"/>
</dbReference>
<evidence type="ECO:0000313" key="9">
    <source>
        <dbReference type="EMBL" id="AEP35485.1"/>
    </source>
</evidence>
<comment type="similarity">
    <text evidence="2">Belongs to the dihydrofolate reductase family.</text>
</comment>
<dbReference type="PRINTS" id="PR00070">
    <property type="entry name" value="DHFR"/>
</dbReference>
<evidence type="ECO:0000259" key="8">
    <source>
        <dbReference type="PROSITE" id="PS51330"/>
    </source>
</evidence>
<dbReference type="PANTHER" id="PTHR48069:SF3">
    <property type="entry name" value="DIHYDROFOLATE REDUCTASE"/>
    <property type="match status" value="1"/>
</dbReference>
<dbReference type="GO" id="GO:0050661">
    <property type="term" value="F:NADP binding"/>
    <property type="evidence" value="ECO:0007669"/>
    <property type="project" value="InterPro"/>
</dbReference>
<dbReference type="FunFam" id="3.40.430.10:FF:000018">
    <property type="entry name" value="Dihydrofolate reductase"/>
    <property type="match status" value="1"/>
</dbReference>
<accession>G4NMQ7</accession>
<dbReference type="PROSITE" id="PS51330">
    <property type="entry name" value="DHFR_2"/>
    <property type="match status" value="1"/>
</dbReference>
<dbReference type="AlphaFoldDB" id="G4NMQ7"/>
<comment type="pathway">
    <text evidence="1">Cofactor biosynthesis; tetrahydrofolate biosynthesis; 5,6,7,8-tetrahydrofolate from 7,8-dihydrofolate: step 1/1.</text>
</comment>
<evidence type="ECO:0000313" key="10">
    <source>
        <dbReference type="Proteomes" id="UP000009287"/>
    </source>
</evidence>
<dbReference type="GO" id="GO:0046452">
    <property type="term" value="P:dihydrofolate metabolic process"/>
    <property type="evidence" value="ECO:0007669"/>
    <property type="project" value="TreeGrafter"/>
</dbReference>
<protein>
    <recommendedName>
        <fullName evidence="3">dihydrofolate reductase</fullName>
        <ecNumber evidence="3">1.5.1.3</ecNumber>
    </recommendedName>
</protein>
<dbReference type="GO" id="GO:0046654">
    <property type="term" value="P:tetrahydrofolate biosynthetic process"/>
    <property type="evidence" value="ECO:0007669"/>
    <property type="project" value="UniProtKB-UniPathway"/>
</dbReference>
<dbReference type="PATRIC" id="fig|580047.4.peg.676"/>
<proteinExistence type="inferred from homology"/>
<sequence>MGWYVCMIQATGIVAIDPRGVMGALGKLPWSYPEDLRFFAETIRNHPIIMGRKTWESLPDKYKHGRDIVVFSRRMHPPQCIGVSSFAEYGTLSLNHPFLIGGAELFESFFQQNLLKACFVTHIKKEYWGDTFFPITRLSGWKKECICNTEDFSIYYYENNSDQNT</sequence>
<keyword evidence="6" id="KW-0560">Oxidoreductase</keyword>
<dbReference type="CDD" id="cd00209">
    <property type="entry name" value="DHFR"/>
    <property type="match status" value="1"/>
</dbReference>
<evidence type="ECO:0000256" key="7">
    <source>
        <dbReference type="ARBA" id="ARBA00025067"/>
    </source>
</evidence>
<dbReference type="KEGG" id="cra:CTO_0665"/>
<organism evidence="9 10">
    <name type="scientific">Chlamydia trachomatis serovar A (strain A2497)</name>
    <dbReference type="NCBI Taxonomy" id="580047"/>
    <lineage>
        <taxon>Bacteria</taxon>
        <taxon>Pseudomonadati</taxon>
        <taxon>Chlamydiota</taxon>
        <taxon>Chlamydiia</taxon>
        <taxon>Chlamydiales</taxon>
        <taxon>Chlamydiaceae</taxon>
        <taxon>Chlamydia/Chlamydophila group</taxon>
        <taxon>Chlamydia</taxon>
    </lineage>
</organism>
<dbReference type="InterPro" id="IPR012259">
    <property type="entry name" value="DHFR"/>
</dbReference>
<comment type="function">
    <text evidence="7">Key enzyme in folate metabolism. Catalyzes an essential reaction for de novo glycine and purine synthesis, and for DNA precursor synthesis.</text>
</comment>
<evidence type="ECO:0000256" key="2">
    <source>
        <dbReference type="ARBA" id="ARBA00009539"/>
    </source>
</evidence>
<evidence type="ECO:0000256" key="5">
    <source>
        <dbReference type="ARBA" id="ARBA00022857"/>
    </source>
</evidence>
<evidence type="ECO:0000256" key="1">
    <source>
        <dbReference type="ARBA" id="ARBA00004903"/>
    </source>
</evidence>
<name>G4NMQ7_CHLT4</name>
<dbReference type="Pfam" id="PF00186">
    <property type="entry name" value="DHFR_1"/>
    <property type="match status" value="1"/>
</dbReference>
<dbReference type="GO" id="GO:0006730">
    <property type="term" value="P:one-carbon metabolic process"/>
    <property type="evidence" value="ECO:0007669"/>
    <property type="project" value="UniProtKB-KW"/>
</dbReference>
<dbReference type="EMBL" id="CP002401">
    <property type="protein sequence ID" value="AEP35485.1"/>
    <property type="molecule type" value="Genomic_DNA"/>
</dbReference>
<evidence type="ECO:0000256" key="4">
    <source>
        <dbReference type="ARBA" id="ARBA00022563"/>
    </source>
</evidence>
<dbReference type="InterPro" id="IPR001796">
    <property type="entry name" value="DHFR_dom"/>
</dbReference>
<dbReference type="UniPathway" id="UPA00077">
    <property type="reaction ID" value="UER00158"/>
</dbReference>
<dbReference type="GO" id="GO:0005829">
    <property type="term" value="C:cytosol"/>
    <property type="evidence" value="ECO:0007669"/>
    <property type="project" value="TreeGrafter"/>
</dbReference>